<dbReference type="SUPFAM" id="SSF53955">
    <property type="entry name" value="Lysozyme-like"/>
    <property type="match status" value="1"/>
</dbReference>
<dbReference type="PANTHER" id="PTHR37423">
    <property type="entry name" value="SOLUBLE LYTIC MUREIN TRANSGLYCOSYLASE-RELATED"/>
    <property type="match status" value="1"/>
</dbReference>
<gene>
    <name evidence="3" type="ORF">BUE93_11255</name>
</gene>
<sequence>MSLASPYASLYIKYGQKHGVDPKLLEAQGFHESAWKPDAVSKVGAVGIAQLMPDTAKGLGLSVEDAKNPEKAIDAQAKYMKLLLNQFGGRAEVALAAYNWGPGNVSKHLQKHGGILSRKDLPEETAKYLGKIYDGSSGTVKDYKPLGMGNVPIQKEGLGQLDAIEKANRDADIEAGKRGTLTNIGMAVRGAYTLASPTVSYTRNEINFDDIHMGEPPKEAPETLVPYVVNELGLSGAEADFVVNNSSSREEAKRNADYMHTRDEEIAELFRHGSALGLGATIAAGIASPETVLTGGLGRLVTAGKTVQAVEAAQAASKAAGYLKGAAAGAAGGVAYGYGLYTQSAQEFHPLQDAAFGSIVGTIAHHLGRKSPVAAREFKDSLPQPKQTPVPKEDMATLLHPYQQSEEAEVIRANTERAYGPRYDVIGRLKKTDNPEFNQAVNKISRDPTSLYQGMTVEEDMTIRSNRVHQVIGESSRAAEAHGLDVTNKETFGQFSKSVSDAIMDDAAYEAAHPGVKAAADVVRKHLKQYDDEIHALGITDKKFANKNYYPSRLSPHKIDLMASKLGGVKKLEELVAKAYRESKMSQKYMRQTLAEYQDYLKGFKKKYPEGEPIGMGEWIHNKASGYAETLINSNLNDLTEHLNYGLDKNGKSIVGGKSSHLQHAEQFDRGHRIALPDGSSFAIEDLREFNLHNDLMSYHRSMSPDLATVKVTGMLPEDFVANSYKSLADKQGEINHHSIKRLKEDFVYALNNALHRNSGERNLFSNLADIYGRMNYARVGGWFAANQMGEYMQALALDGGKTMMKMFKHMGVDHLVDAARNGDPAYQKAFKIIEKVWGGADQTAWSRYNMSHLANPLYGGANLKSWQKLLNGVDKAASGAARMMARYSGFEAVQAASVQMGQLGVIDAIAEAAKGSKNAILKSHFTGKRLAGYGVSHKELKELFKELKAHKGDNFAAMESLSVRNQQTLQRLARRMLDEIIQPSSRNALPKALTDSPIMRLSSQFMSFPIAAWSHQALRAFKYADRVTAMKMLGGFIGNALTYMARMYIQSFTRREREREEFVEKYLSPEAVSMAGITRLSAMSIVPNVLNTPLSVMGIEIPGISSARTTGNSASILGGSLPQDAGTILSLLQSTRRALMEDKEFTDADVDKLGRFIVPNHILTQMMWKTLRDAPNDFN</sequence>
<evidence type="ECO:0000313" key="3">
    <source>
        <dbReference type="EMBL" id="PRP70842.1"/>
    </source>
</evidence>
<name>A0A2S9X540_9NEIS</name>
<accession>A0A2S9X540</accession>
<evidence type="ECO:0000313" key="4">
    <source>
        <dbReference type="Proteomes" id="UP000239469"/>
    </source>
</evidence>
<dbReference type="Proteomes" id="UP000239469">
    <property type="component" value="Unassembled WGS sequence"/>
</dbReference>
<dbReference type="InterPro" id="IPR023346">
    <property type="entry name" value="Lysozyme-like_dom_sf"/>
</dbReference>
<organism evidence="3 4">
    <name type="scientific">Chromobacterium amazonense</name>
    <dbReference type="NCBI Taxonomy" id="1382803"/>
    <lineage>
        <taxon>Bacteria</taxon>
        <taxon>Pseudomonadati</taxon>
        <taxon>Pseudomonadota</taxon>
        <taxon>Betaproteobacteria</taxon>
        <taxon>Neisseriales</taxon>
        <taxon>Chromobacteriaceae</taxon>
        <taxon>Chromobacterium</taxon>
    </lineage>
</organism>
<dbReference type="AlphaFoldDB" id="A0A2S9X540"/>
<protein>
    <recommendedName>
        <fullName evidence="2">Transglycosylase SLT domain-containing protein</fullName>
    </recommendedName>
</protein>
<dbReference type="InterPro" id="IPR008258">
    <property type="entry name" value="Transglycosylase_SLT_dom_1"/>
</dbReference>
<dbReference type="Gene3D" id="1.10.530.10">
    <property type="match status" value="1"/>
</dbReference>
<proteinExistence type="inferred from homology"/>
<dbReference type="EMBL" id="MTBD01000025">
    <property type="protein sequence ID" value="PRP70842.1"/>
    <property type="molecule type" value="Genomic_DNA"/>
</dbReference>
<feature type="domain" description="Transglycosylase SLT" evidence="2">
    <location>
        <begin position="10"/>
        <end position="113"/>
    </location>
</feature>
<comment type="similarity">
    <text evidence="1">Belongs to the transglycosylase Slt family.</text>
</comment>
<dbReference type="CDD" id="cd16896">
    <property type="entry name" value="LT_Slt70-like"/>
    <property type="match status" value="1"/>
</dbReference>
<dbReference type="PANTHER" id="PTHR37423:SF2">
    <property type="entry name" value="MEMBRANE-BOUND LYTIC MUREIN TRANSGLYCOSYLASE C"/>
    <property type="match status" value="1"/>
</dbReference>
<evidence type="ECO:0000256" key="1">
    <source>
        <dbReference type="ARBA" id="ARBA00007734"/>
    </source>
</evidence>
<evidence type="ECO:0000259" key="2">
    <source>
        <dbReference type="Pfam" id="PF01464"/>
    </source>
</evidence>
<comment type="caution">
    <text evidence="3">The sequence shown here is derived from an EMBL/GenBank/DDBJ whole genome shotgun (WGS) entry which is preliminary data.</text>
</comment>
<dbReference type="OrthoDB" id="9815002at2"/>
<reference evidence="3 4" key="1">
    <citation type="submission" date="2017-01" db="EMBL/GenBank/DDBJ databases">
        <title>New insights into the genetic diversity of Chromobacterium isolated from tropical freshwater lake.</title>
        <authorList>
            <person name="Santos A.B."/>
            <person name="Nascimento A.M."/>
            <person name="Da Silva P.C."/>
        </authorList>
    </citation>
    <scope>NUCLEOTIDE SEQUENCE [LARGE SCALE GENOMIC DNA]</scope>
    <source>
        <strain evidence="3 4">56AF</strain>
    </source>
</reference>
<dbReference type="Pfam" id="PF01464">
    <property type="entry name" value="SLT"/>
    <property type="match status" value="1"/>
</dbReference>
<dbReference type="RefSeq" id="WP_106076870.1">
    <property type="nucleotide sequence ID" value="NZ_MTBD01000025.1"/>
</dbReference>